<keyword evidence="5" id="KW-1185">Reference proteome</keyword>
<dbReference type="AlphaFoldDB" id="A0A2S0KCK4"/>
<protein>
    <recommendedName>
        <fullName evidence="3">Threonine/serine exporter-like N-terminal domain-containing protein</fullName>
    </recommendedName>
</protein>
<keyword evidence="2" id="KW-1133">Transmembrane helix</keyword>
<feature type="transmembrane region" description="Helical" evidence="2">
    <location>
        <begin position="319"/>
        <end position="337"/>
    </location>
</feature>
<feature type="transmembrane region" description="Helical" evidence="2">
    <location>
        <begin position="170"/>
        <end position="190"/>
    </location>
</feature>
<keyword evidence="2" id="KW-0812">Transmembrane</keyword>
<evidence type="ECO:0000313" key="5">
    <source>
        <dbReference type="Proteomes" id="UP000239814"/>
    </source>
</evidence>
<reference evidence="4 5" key="1">
    <citation type="submission" date="2018-03" db="EMBL/GenBank/DDBJ databases">
        <title>Characteristics and genome of n-alkane degrading marine bacteria Gordonia iterans isolated from crude oil contaminated in Tae-an, South Korea.</title>
        <authorList>
            <person name="Lee S.-S."/>
            <person name="Kim H."/>
        </authorList>
    </citation>
    <scope>NUCLEOTIDE SEQUENCE [LARGE SCALE GENOMIC DNA]</scope>
    <source>
        <strain evidence="4 5">Co17</strain>
    </source>
</reference>
<dbReference type="RefSeq" id="WP_105941152.1">
    <property type="nucleotide sequence ID" value="NZ_CP027433.1"/>
</dbReference>
<feature type="domain" description="Threonine/serine exporter-like N-terminal" evidence="3">
    <location>
        <begin position="19"/>
        <end position="253"/>
    </location>
</feature>
<feature type="transmembrane region" description="Helical" evidence="2">
    <location>
        <begin position="295"/>
        <end position="313"/>
    </location>
</feature>
<evidence type="ECO:0000256" key="2">
    <source>
        <dbReference type="SAM" id="Phobius"/>
    </source>
</evidence>
<dbReference type="InterPro" id="IPR010619">
    <property type="entry name" value="ThrE-like_N"/>
</dbReference>
<dbReference type="InterPro" id="IPR051361">
    <property type="entry name" value="ThrE/Ser_Exporter"/>
</dbReference>
<evidence type="ECO:0000259" key="3">
    <source>
        <dbReference type="Pfam" id="PF06738"/>
    </source>
</evidence>
<feature type="transmembrane region" description="Helical" evidence="2">
    <location>
        <begin position="233"/>
        <end position="257"/>
    </location>
</feature>
<dbReference type="PANTHER" id="PTHR31082:SF4">
    <property type="entry name" value="PHEROMONE-REGULATED MEMBRANE PROTEIN 10"/>
    <property type="match status" value="1"/>
</dbReference>
<dbReference type="Proteomes" id="UP000239814">
    <property type="component" value="Chromosome"/>
</dbReference>
<feature type="transmembrane region" description="Helical" evidence="2">
    <location>
        <begin position="269"/>
        <end position="288"/>
    </location>
</feature>
<feature type="transmembrane region" description="Helical" evidence="2">
    <location>
        <begin position="384"/>
        <end position="407"/>
    </location>
</feature>
<dbReference type="EMBL" id="CP027433">
    <property type="protein sequence ID" value="AVL99417.1"/>
    <property type="molecule type" value="Genomic_DNA"/>
</dbReference>
<organism evidence="4 5">
    <name type="scientific">Gordonia iterans</name>
    <dbReference type="NCBI Taxonomy" id="1004901"/>
    <lineage>
        <taxon>Bacteria</taxon>
        <taxon>Bacillati</taxon>
        <taxon>Actinomycetota</taxon>
        <taxon>Actinomycetes</taxon>
        <taxon>Mycobacteriales</taxon>
        <taxon>Gordoniaceae</taxon>
        <taxon>Gordonia</taxon>
    </lineage>
</organism>
<keyword evidence="2" id="KW-0472">Membrane</keyword>
<feature type="transmembrane region" description="Helical" evidence="2">
    <location>
        <begin position="349"/>
        <end position="372"/>
    </location>
</feature>
<dbReference type="GO" id="GO:0022857">
    <property type="term" value="F:transmembrane transporter activity"/>
    <property type="evidence" value="ECO:0007669"/>
    <property type="project" value="InterPro"/>
</dbReference>
<evidence type="ECO:0000313" key="4">
    <source>
        <dbReference type="EMBL" id="AVL99417.1"/>
    </source>
</evidence>
<dbReference type="PANTHER" id="PTHR31082">
    <property type="entry name" value="PHEROMONE-REGULATED MEMBRANE PROTEIN 10"/>
    <property type="match status" value="1"/>
</dbReference>
<dbReference type="OrthoDB" id="235893at2"/>
<dbReference type="Pfam" id="PF06738">
    <property type="entry name" value="ThrE"/>
    <property type="match status" value="1"/>
</dbReference>
<name>A0A2S0KCK4_9ACTN</name>
<feature type="transmembrane region" description="Helical" evidence="2">
    <location>
        <begin position="119"/>
        <end position="137"/>
    </location>
</feature>
<dbReference type="KEGG" id="git:C6V83_03105"/>
<comment type="similarity">
    <text evidence="1">Belongs to the ThrE exporter (TC 2.A.79) family.</text>
</comment>
<accession>A0A2S0KCK4</accession>
<feature type="transmembrane region" description="Helical" evidence="2">
    <location>
        <begin position="143"/>
        <end position="163"/>
    </location>
</feature>
<sequence length="423" mass="45433">MSDEPCRDDAPDDGEMLALITAVGVALNRSSYPVTETAKVLREICRAYDFDATAQVFATYIVTLDEKKGATEIANSGPGFRFDQIAATEDVVHRLRHADVPVAEALATLRKISSARPPVNPFLRIVGYMLMALGFAFCFRMSFAASVAAVVVAIPIAAIQIWFSAKGALAALMPFMLTFISALAITLWAVHGGLPDPVRVAVIPVLTLIPGAMLTTALIELSAGDQITGSSRLVYALVVLMSMAFGLALAIDLIGIGSQDLRDLTSQQAPYWVMWVAAPVYAVGNLMYFCTPRRAWWWTVFFCFITFWFTNLLQHWMNAAFAGGVGMGAALLACWAVNAHDKNRPSVLVMFLPAFWLMVPGSMGFVAISGAITQDHALSSLGTGAALSLLSMAICMMLAAVLAPAITRPLRLRRSARTGTAAS</sequence>
<evidence type="ECO:0000256" key="1">
    <source>
        <dbReference type="ARBA" id="ARBA00034125"/>
    </source>
</evidence>
<proteinExistence type="inferred from homology"/>
<gene>
    <name evidence="4" type="ORF">C6V83_03105</name>
</gene>
<feature type="transmembrane region" description="Helical" evidence="2">
    <location>
        <begin position="202"/>
        <end position="221"/>
    </location>
</feature>